<dbReference type="SMART" id="SM00116">
    <property type="entry name" value="CBS"/>
    <property type="match status" value="2"/>
</dbReference>
<dbReference type="InterPro" id="IPR000644">
    <property type="entry name" value="CBS_dom"/>
</dbReference>
<keyword evidence="1 2" id="KW-0129">CBS domain</keyword>
<dbReference type="PANTHER" id="PTHR43080:SF29">
    <property type="entry name" value="OS02G0818000 PROTEIN"/>
    <property type="match status" value="1"/>
</dbReference>
<dbReference type="InterPro" id="IPR007055">
    <property type="entry name" value="BON_dom"/>
</dbReference>
<gene>
    <name evidence="5" type="ORF">ACFPUY_42250</name>
</gene>
<dbReference type="SUPFAM" id="SSF54631">
    <property type="entry name" value="CBS-domain pair"/>
    <property type="match status" value="1"/>
</dbReference>
<evidence type="ECO:0000259" key="3">
    <source>
        <dbReference type="PROSITE" id="PS50914"/>
    </source>
</evidence>
<protein>
    <submittedName>
        <fullName evidence="5">CBS domain-containing protein</fullName>
    </submittedName>
</protein>
<keyword evidence="6" id="KW-1185">Reference proteome</keyword>
<dbReference type="Gene3D" id="3.10.580.10">
    <property type="entry name" value="CBS-domain"/>
    <property type="match status" value="1"/>
</dbReference>
<evidence type="ECO:0000313" key="6">
    <source>
        <dbReference type="Proteomes" id="UP001596096"/>
    </source>
</evidence>
<feature type="domain" description="BON" evidence="3">
    <location>
        <begin position="149"/>
        <end position="218"/>
    </location>
</feature>
<accession>A0ABW1CAX0</accession>
<dbReference type="PROSITE" id="PS51371">
    <property type="entry name" value="CBS"/>
    <property type="match status" value="2"/>
</dbReference>
<comment type="caution">
    <text evidence="5">The sequence shown here is derived from an EMBL/GenBank/DDBJ whole genome shotgun (WGS) entry which is preliminary data.</text>
</comment>
<dbReference type="Gene3D" id="3.30.1340.30">
    <property type="match status" value="1"/>
</dbReference>
<dbReference type="Pfam" id="PF00571">
    <property type="entry name" value="CBS"/>
    <property type="match status" value="2"/>
</dbReference>
<reference evidence="6" key="1">
    <citation type="journal article" date="2019" name="Int. J. Syst. Evol. Microbiol.">
        <title>The Global Catalogue of Microorganisms (GCM) 10K type strain sequencing project: providing services to taxonomists for standard genome sequencing and annotation.</title>
        <authorList>
            <consortium name="The Broad Institute Genomics Platform"/>
            <consortium name="The Broad Institute Genome Sequencing Center for Infectious Disease"/>
            <person name="Wu L."/>
            <person name="Ma J."/>
        </authorList>
    </citation>
    <scope>NUCLEOTIDE SEQUENCE [LARGE SCALE GENOMIC DNA]</scope>
    <source>
        <strain evidence="6">CGMCC 4.7106</strain>
    </source>
</reference>
<dbReference type="Proteomes" id="UP001596096">
    <property type="component" value="Unassembled WGS sequence"/>
</dbReference>
<feature type="domain" description="CBS" evidence="4">
    <location>
        <begin position="96"/>
        <end position="152"/>
    </location>
</feature>
<evidence type="ECO:0000256" key="2">
    <source>
        <dbReference type="PROSITE-ProRule" id="PRU00703"/>
    </source>
</evidence>
<dbReference type="PANTHER" id="PTHR43080">
    <property type="entry name" value="CBS DOMAIN-CONTAINING PROTEIN CBSX3, MITOCHONDRIAL"/>
    <property type="match status" value="1"/>
</dbReference>
<sequence>MRITVADVMTTDVVSVTAPTPFKDIAEALIEGGISAVPVVDDDRRVIGMVSEADLLRKEEFREQFYREGYRPPLRARLRHPKMRHKAEGETAGELMTSPAITVSPRASAGAAARLMDAHAVKRLAVVDEDRRLAGIVSRRDLVKLFVRGDAEVAAEIREDVLDRALWVDTGGVEVDVRQGVVTLSGWMDRKSEAAIAVRMTRRVNGVVDVVDKLTWKQDDSAWEGR</sequence>
<dbReference type="Pfam" id="PF04972">
    <property type="entry name" value="BON"/>
    <property type="match status" value="1"/>
</dbReference>
<organism evidence="5 6">
    <name type="scientific">Nonomuraea harbinensis</name>
    <dbReference type="NCBI Taxonomy" id="1286938"/>
    <lineage>
        <taxon>Bacteria</taxon>
        <taxon>Bacillati</taxon>
        <taxon>Actinomycetota</taxon>
        <taxon>Actinomycetes</taxon>
        <taxon>Streptosporangiales</taxon>
        <taxon>Streptosporangiaceae</taxon>
        <taxon>Nonomuraea</taxon>
    </lineage>
</organism>
<dbReference type="EMBL" id="JBHSNW010000038">
    <property type="protein sequence ID" value="MFC5821748.1"/>
    <property type="molecule type" value="Genomic_DNA"/>
</dbReference>
<evidence type="ECO:0000256" key="1">
    <source>
        <dbReference type="ARBA" id="ARBA00023122"/>
    </source>
</evidence>
<dbReference type="InterPro" id="IPR046342">
    <property type="entry name" value="CBS_dom_sf"/>
</dbReference>
<proteinExistence type="predicted"/>
<evidence type="ECO:0000259" key="4">
    <source>
        <dbReference type="PROSITE" id="PS51371"/>
    </source>
</evidence>
<evidence type="ECO:0000313" key="5">
    <source>
        <dbReference type="EMBL" id="MFC5821748.1"/>
    </source>
</evidence>
<dbReference type="CDD" id="cd04586">
    <property type="entry name" value="CBS_pair_BON_assoc"/>
    <property type="match status" value="1"/>
</dbReference>
<feature type="domain" description="CBS" evidence="4">
    <location>
        <begin position="9"/>
        <end position="68"/>
    </location>
</feature>
<dbReference type="PROSITE" id="PS50914">
    <property type="entry name" value="BON"/>
    <property type="match status" value="1"/>
</dbReference>
<dbReference type="InterPro" id="IPR017080">
    <property type="entry name" value="UCP036990_CBS_BON"/>
</dbReference>
<dbReference type="PIRSF" id="PIRSF036990">
    <property type="entry name" value="UCP036990_CBS_BON"/>
    <property type="match status" value="1"/>
</dbReference>
<name>A0ABW1CAX0_9ACTN</name>
<dbReference type="RefSeq" id="WP_378525007.1">
    <property type="nucleotide sequence ID" value="NZ_JBHSNW010000038.1"/>
</dbReference>
<dbReference type="InterPro" id="IPR051257">
    <property type="entry name" value="Diverse_CBS-Domain"/>
</dbReference>